<accession>A0A9P9APL6</accession>
<protein>
    <submittedName>
        <fullName evidence="3">Alpha/Beta hydrolase protein</fullName>
    </submittedName>
</protein>
<dbReference type="EMBL" id="JAGPYM010000006">
    <property type="protein sequence ID" value="KAH6893458.1"/>
    <property type="molecule type" value="Genomic_DNA"/>
</dbReference>
<evidence type="ECO:0000313" key="4">
    <source>
        <dbReference type="Proteomes" id="UP000777438"/>
    </source>
</evidence>
<keyword evidence="4" id="KW-1185">Reference proteome</keyword>
<evidence type="ECO:0000259" key="2">
    <source>
        <dbReference type="Pfam" id="PF07859"/>
    </source>
</evidence>
<dbReference type="Pfam" id="PF07859">
    <property type="entry name" value="Abhydrolase_3"/>
    <property type="match status" value="1"/>
</dbReference>
<evidence type="ECO:0000313" key="3">
    <source>
        <dbReference type="EMBL" id="KAH6893458.1"/>
    </source>
</evidence>
<dbReference type="SUPFAM" id="SSF53474">
    <property type="entry name" value="alpha/beta-Hydrolases"/>
    <property type="match status" value="1"/>
</dbReference>
<comment type="caution">
    <text evidence="3">The sequence shown here is derived from an EMBL/GenBank/DDBJ whole genome shotgun (WGS) entry which is preliminary data.</text>
</comment>
<organism evidence="3 4">
    <name type="scientific">Thelonectria olida</name>
    <dbReference type="NCBI Taxonomy" id="1576542"/>
    <lineage>
        <taxon>Eukaryota</taxon>
        <taxon>Fungi</taxon>
        <taxon>Dikarya</taxon>
        <taxon>Ascomycota</taxon>
        <taxon>Pezizomycotina</taxon>
        <taxon>Sordariomycetes</taxon>
        <taxon>Hypocreomycetidae</taxon>
        <taxon>Hypocreales</taxon>
        <taxon>Nectriaceae</taxon>
        <taxon>Thelonectria</taxon>
    </lineage>
</organism>
<sequence>MPADIPKPPYEPEFAAYLDALAGPKDILPDGIPMLREALNAASTLQTTLAGEPFTHEERSVPGPHGPVTLSIFYPASSPTPRSGSPAIYYTHSGGMISANRFMGFKDVLSWGKAVGAVCITVEYRLSPEHPFPVPLDDCYAGLTWVWRHVAELGIDAKRLMLAGQSAGGNLATAMTLMARDRNGPRICAQILDSPMLDDRMETSSAQQYVGEGIWSRGSNETAWTAYLGSSAGEDGVSPLAAPSRATDLSRLPPAFICAGSAELFRDESVEYAQKLWAAGVQVELHIWPGGFHLFDMLIPEHPGSKASIKARAAWVRKMLGKPLEGKL</sequence>
<dbReference type="AlphaFoldDB" id="A0A9P9APL6"/>
<dbReference type="PANTHER" id="PTHR48081">
    <property type="entry name" value="AB HYDROLASE SUPERFAMILY PROTEIN C4A8.06C"/>
    <property type="match status" value="1"/>
</dbReference>
<feature type="domain" description="Alpha/beta hydrolase fold-3" evidence="2">
    <location>
        <begin position="89"/>
        <end position="295"/>
    </location>
</feature>
<dbReference type="GO" id="GO:0016787">
    <property type="term" value="F:hydrolase activity"/>
    <property type="evidence" value="ECO:0007669"/>
    <property type="project" value="UniProtKB-KW"/>
</dbReference>
<reference evidence="3 4" key="1">
    <citation type="journal article" date="2021" name="Nat. Commun.">
        <title>Genetic determinants of endophytism in the Arabidopsis root mycobiome.</title>
        <authorList>
            <person name="Mesny F."/>
            <person name="Miyauchi S."/>
            <person name="Thiergart T."/>
            <person name="Pickel B."/>
            <person name="Atanasova L."/>
            <person name="Karlsson M."/>
            <person name="Huettel B."/>
            <person name="Barry K.W."/>
            <person name="Haridas S."/>
            <person name="Chen C."/>
            <person name="Bauer D."/>
            <person name="Andreopoulos W."/>
            <person name="Pangilinan J."/>
            <person name="LaButti K."/>
            <person name="Riley R."/>
            <person name="Lipzen A."/>
            <person name="Clum A."/>
            <person name="Drula E."/>
            <person name="Henrissat B."/>
            <person name="Kohler A."/>
            <person name="Grigoriev I.V."/>
            <person name="Martin F.M."/>
            <person name="Hacquard S."/>
        </authorList>
    </citation>
    <scope>NUCLEOTIDE SEQUENCE [LARGE SCALE GENOMIC DNA]</scope>
    <source>
        <strain evidence="3 4">MPI-CAGE-CH-0241</strain>
    </source>
</reference>
<dbReference type="Proteomes" id="UP000777438">
    <property type="component" value="Unassembled WGS sequence"/>
</dbReference>
<dbReference type="Gene3D" id="3.40.50.1820">
    <property type="entry name" value="alpha/beta hydrolase"/>
    <property type="match status" value="1"/>
</dbReference>
<keyword evidence="1 3" id="KW-0378">Hydrolase</keyword>
<gene>
    <name evidence="3" type="ORF">B0T10DRAFT_399770</name>
</gene>
<dbReference type="PANTHER" id="PTHR48081:SF8">
    <property type="entry name" value="ALPHA_BETA HYDROLASE FOLD-3 DOMAIN-CONTAINING PROTEIN-RELATED"/>
    <property type="match status" value="1"/>
</dbReference>
<name>A0A9P9APL6_9HYPO</name>
<proteinExistence type="predicted"/>
<evidence type="ECO:0000256" key="1">
    <source>
        <dbReference type="ARBA" id="ARBA00022801"/>
    </source>
</evidence>
<dbReference type="InterPro" id="IPR050300">
    <property type="entry name" value="GDXG_lipolytic_enzyme"/>
</dbReference>
<dbReference type="OrthoDB" id="433474at2759"/>
<dbReference type="InterPro" id="IPR013094">
    <property type="entry name" value="AB_hydrolase_3"/>
</dbReference>
<dbReference type="InterPro" id="IPR029058">
    <property type="entry name" value="AB_hydrolase_fold"/>
</dbReference>